<dbReference type="InterPro" id="IPR038705">
    <property type="entry name" value="YabP_sf"/>
</dbReference>
<name>A0A926E9V5_9FIRM</name>
<accession>A0A926E9V5</accession>
<dbReference type="EMBL" id="JACRTA010000001">
    <property type="protein sequence ID" value="MBC8567897.1"/>
    <property type="molecule type" value="Genomic_DNA"/>
</dbReference>
<comment type="caution">
    <text evidence="1">The sequence shown here is derived from an EMBL/GenBank/DDBJ whole genome shotgun (WGS) entry which is preliminary data.</text>
</comment>
<keyword evidence="2" id="KW-1185">Reference proteome</keyword>
<proteinExistence type="predicted"/>
<evidence type="ECO:0000313" key="1">
    <source>
        <dbReference type="EMBL" id="MBC8567897.1"/>
    </source>
</evidence>
<evidence type="ECO:0000313" key="2">
    <source>
        <dbReference type="Proteomes" id="UP000610862"/>
    </source>
</evidence>
<sequence>MENHTVMIDNRETITVTDIKEIDSFDEDEVRATLSKGAMIVKGSKLHIQMLDLNEGRAVIVGTIDSLMYVKVREKGEKGFFAKLMK</sequence>
<dbReference type="Pfam" id="PF07873">
    <property type="entry name" value="YabP"/>
    <property type="match status" value="1"/>
</dbReference>
<protein>
    <submittedName>
        <fullName evidence="1">Sporulation protein YabP</fullName>
    </submittedName>
</protein>
<dbReference type="RefSeq" id="WP_177268101.1">
    <property type="nucleotide sequence ID" value="NZ_JACRTA010000001.1"/>
</dbReference>
<dbReference type="InterPro" id="IPR022476">
    <property type="entry name" value="Spore_YabP/YqfC"/>
</dbReference>
<dbReference type="Gene3D" id="2.60.40.2000">
    <property type="match status" value="1"/>
</dbReference>
<gene>
    <name evidence="1" type="ORF">H8692_03840</name>
</gene>
<reference evidence="1" key="1">
    <citation type="submission" date="2020-08" db="EMBL/GenBank/DDBJ databases">
        <title>Genome public.</title>
        <authorList>
            <person name="Liu C."/>
            <person name="Sun Q."/>
        </authorList>
    </citation>
    <scope>NUCLEOTIDE SEQUENCE</scope>
    <source>
        <strain evidence="1">NSJ-24</strain>
    </source>
</reference>
<organism evidence="1 2">
    <name type="scientific">Lentihominibacter hominis</name>
    <dbReference type="NCBI Taxonomy" id="2763645"/>
    <lineage>
        <taxon>Bacteria</taxon>
        <taxon>Bacillati</taxon>
        <taxon>Bacillota</taxon>
        <taxon>Clostridia</taxon>
        <taxon>Peptostreptococcales</taxon>
        <taxon>Anaerovoracaceae</taxon>
        <taxon>Lentihominibacter</taxon>
    </lineage>
</organism>
<dbReference type="AlphaFoldDB" id="A0A926E9V5"/>
<dbReference type="Proteomes" id="UP000610862">
    <property type="component" value="Unassembled WGS sequence"/>
</dbReference>